<dbReference type="Proteomes" id="UP000789702">
    <property type="component" value="Unassembled WGS sequence"/>
</dbReference>
<comment type="caution">
    <text evidence="1">The sequence shown here is derived from an EMBL/GenBank/DDBJ whole genome shotgun (WGS) entry which is preliminary data.</text>
</comment>
<organism evidence="1 2">
    <name type="scientific">Dentiscutata heterogama</name>
    <dbReference type="NCBI Taxonomy" id="1316150"/>
    <lineage>
        <taxon>Eukaryota</taxon>
        <taxon>Fungi</taxon>
        <taxon>Fungi incertae sedis</taxon>
        <taxon>Mucoromycota</taxon>
        <taxon>Glomeromycotina</taxon>
        <taxon>Glomeromycetes</taxon>
        <taxon>Diversisporales</taxon>
        <taxon>Gigasporaceae</taxon>
        <taxon>Dentiscutata</taxon>
    </lineage>
</organism>
<name>A0ACA9MC38_9GLOM</name>
<proteinExistence type="predicted"/>
<reference evidence="1" key="1">
    <citation type="submission" date="2021-06" db="EMBL/GenBank/DDBJ databases">
        <authorList>
            <person name="Kallberg Y."/>
            <person name="Tangrot J."/>
            <person name="Rosling A."/>
        </authorList>
    </citation>
    <scope>NUCLEOTIDE SEQUENCE</scope>
    <source>
        <strain evidence="1">IL203A</strain>
    </source>
</reference>
<keyword evidence="2" id="KW-1185">Reference proteome</keyword>
<dbReference type="EMBL" id="CAJVPU010008210">
    <property type="protein sequence ID" value="CAG8581456.1"/>
    <property type="molecule type" value="Genomic_DNA"/>
</dbReference>
<evidence type="ECO:0000313" key="1">
    <source>
        <dbReference type="EMBL" id="CAG8581456.1"/>
    </source>
</evidence>
<accession>A0ACA9MC38</accession>
<evidence type="ECO:0000313" key="2">
    <source>
        <dbReference type="Proteomes" id="UP000789702"/>
    </source>
</evidence>
<protein>
    <submittedName>
        <fullName evidence="1">7060_t:CDS:1</fullName>
    </submittedName>
</protein>
<sequence>MREPAVQEPVVQEPAVQEPALQEPADVGLKKYGTKVPTRHADSRTSKNRLPLYNSFFPELVEIQMHLEDYSMCDRHYNQLIASNYFHCHLLNLNSQRHNPKWQVESHDSETEFIEKQTCEIGVQVGKQSCEVGVQTSESIIQDFENYVILLQEQLNKKISEIEDL</sequence>
<gene>
    <name evidence="1" type="ORF">DHETER_LOCUS6487</name>
</gene>